<name>A0A8B8AUL0_CRAVI</name>
<dbReference type="Proteomes" id="UP000694844">
    <property type="component" value="Chromosome 7"/>
</dbReference>
<keyword evidence="1" id="KW-0812">Transmembrane</keyword>
<dbReference type="KEGG" id="cvn:111105126"/>
<evidence type="ECO:0000313" key="3">
    <source>
        <dbReference type="RefSeq" id="XP_022295007.1"/>
    </source>
</evidence>
<accession>A0A8B8AUL0</accession>
<gene>
    <name evidence="3" type="primary">LOC111105126</name>
</gene>
<sequence>MEKSVSLRRRPGAISVPVMQEEKEPWGMMLPRLVAAKRIKQLSEVSLKERKKFDSLILFACFSLYVASFGVCVAGATKIIPLYKDTPNNTTVVCDPVFYDFYYHAKIAQLVVFMPYAAYNLITWLLLLGTQSEYTSSLSKLLWNFLC</sequence>
<organism evidence="2 3">
    <name type="scientific">Crassostrea virginica</name>
    <name type="common">Eastern oyster</name>
    <dbReference type="NCBI Taxonomy" id="6565"/>
    <lineage>
        <taxon>Eukaryota</taxon>
        <taxon>Metazoa</taxon>
        <taxon>Spiralia</taxon>
        <taxon>Lophotrochozoa</taxon>
        <taxon>Mollusca</taxon>
        <taxon>Bivalvia</taxon>
        <taxon>Autobranchia</taxon>
        <taxon>Pteriomorphia</taxon>
        <taxon>Ostreida</taxon>
        <taxon>Ostreoidea</taxon>
        <taxon>Ostreidae</taxon>
        <taxon>Crassostrea</taxon>
    </lineage>
</organism>
<evidence type="ECO:0000313" key="2">
    <source>
        <dbReference type="Proteomes" id="UP000694844"/>
    </source>
</evidence>
<keyword evidence="1" id="KW-0472">Membrane</keyword>
<protein>
    <submittedName>
        <fullName evidence="3">Uncharacterized protein LOC111105126</fullName>
    </submittedName>
</protein>
<feature type="transmembrane region" description="Helical" evidence="1">
    <location>
        <begin position="107"/>
        <end position="128"/>
    </location>
</feature>
<dbReference type="GeneID" id="111105126"/>
<keyword evidence="2" id="KW-1185">Reference proteome</keyword>
<proteinExistence type="predicted"/>
<dbReference type="AlphaFoldDB" id="A0A8B8AUL0"/>
<keyword evidence="1" id="KW-1133">Transmembrane helix</keyword>
<reference evidence="3" key="1">
    <citation type="submission" date="2025-08" db="UniProtKB">
        <authorList>
            <consortium name="RefSeq"/>
        </authorList>
    </citation>
    <scope>IDENTIFICATION</scope>
    <source>
        <tissue evidence="3">Whole sample</tissue>
    </source>
</reference>
<evidence type="ECO:0000256" key="1">
    <source>
        <dbReference type="SAM" id="Phobius"/>
    </source>
</evidence>
<feature type="transmembrane region" description="Helical" evidence="1">
    <location>
        <begin position="56"/>
        <end position="80"/>
    </location>
</feature>
<dbReference type="RefSeq" id="XP_022295007.1">
    <property type="nucleotide sequence ID" value="XM_022439299.1"/>
</dbReference>